<sequence>MRNCYSEHATKVSDSYCSGSSKGSFRPSIFTPSIQTSVACIYRVKHSNQKQFFVRLRWLDRLNKGFAFGICDQQLCCDTISKNSRILRKSRGTEAFKSCGSFVEISWDFSQAKFESGPEPINRFYLVVILDSEVSLILGDMEQEIQEMIRGRVSMGESTSTLVSRGERFSGSAVYSTRAKFSETGTWHDVLIKCFGEDGLNLRKNPALYVYMDKKMVIEVKRLRWNFRGNQTIFLDGLLVDMMWDVHDWIFRPCLGCGVFMFRTRSSLDSRLWLEDKSFEQNGGFSLLISAFKNPD</sequence>
<evidence type="ECO:0000313" key="2">
    <source>
        <dbReference type="Proteomes" id="UP000250235"/>
    </source>
</evidence>
<keyword evidence="2" id="KW-1185">Reference proteome</keyword>
<dbReference type="OrthoDB" id="678233at2759"/>
<dbReference type="PANTHER" id="PTHR31972">
    <property type="entry name" value="EXPRESSED PROTEIN"/>
    <property type="match status" value="1"/>
</dbReference>
<accession>A0A2Z7CPC0</accession>
<gene>
    <name evidence="1" type="ORF">F511_09527</name>
</gene>
<dbReference type="AlphaFoldDB" id="A0A2Z7CPC0"/>
<reference evidence="1 2" key="1">
    <citation type="journal article" date="2015" name="Proc. Natl. Acad. Sci. U.S.A.">
        <title>The resurrection genome of Boea hygrometrica: A blueprint for survival of dehydration.</title>
        <authorList>
            <person name="Xiao L."/>
            <person name="Yang G."/>
            <person name="Zhang L."/>
            <person name="Yang X."/>
            <person name="Zhao S."/>
            <person name="Ji Z."/>
            <person name="Zhou Q."/>
            <person name="Hu M."/>
            <person name="Wang Y."/>
            <person name="Chen M."/>
            <person name="Xu Y."/>
            <person name="Jin H."/>
            <person name="Xiao X."/>
            <person name="Hu G."/>
            <person name="Bao F."/>
            <person name="Hu Y."/>
            <person name="Wan P."/>
            <person name="Li L."/>
            <person name="Deng X."/>
            <person name="Kuang T."/>
            <person name="Xiang C."/>
            <person name="Zhu J.K."/>
            <person name="Oliver M.J."/>
            <person name="He Y."/>
        </authorList>
    </citation>
    <scope>NUCLEOTIDE SEQUENCE [LARGE SCALE GENOMIC DNA]</scope>
    <source>
        <strain evidence="2">cv. XS01</strain>
    </source>
</reference>
<dbReference type="EMBL" id="KQ993790">
    <property type="protein sequence ID" value="KZV48931.1"/>
    <property type="molecule type" value="Genomic_DNA"/>
</dbReference>
<dbReference type="PANTHER" id="PTHR31972:SF16">
    <property type="entry name" value="FAMILY PROTEIN, PUTATIVE (DUF868)-RELATED"/>
    <property type="match status" value="1"/>
</dbReference>
<proteinExistence type="predicted"/>
<dbReference type="Pfam" id="PF05910">
    <property type="entry name" value="DUF868"/>
    <property type="match status" value="1"/>
</dbReference>
<evidence type="ECO:0000313" key="1">
    <source>
        <dbReference type="EMBL" id="KZV48931.1"/>
    </source>
</evidence>
<dbReference type="Proteomes" id="UP000250235">
    <property type="component" value="Unassembled WGS sequence"/>
</dbReference>
<organism evidence="1 2">
    <name type="scientific">Dorcoceras hygrometricum</name>
    <dbReference type="NCBI Taxonomy" id="472368"/>
    <lineage>
        <taxon>Eukaryota</taxon>
        <taxon>Viridiplantae</taxon>
        <taxon>Streptophyta</taxon>
        <taxon>Embryophyta</taxon>
        <taxon>Tracheophyta</taxon>
        <taxon>Spermatophyta</taxon>
        <taxon>Magnoliopsida</taxon>
        <taxon>eudicotyledons</taxon>
        <taxon>Gunneridae</taxon>
        <taxon>Pentapetalae</taxon>
        <taxon>asterids</taxon>
        <taxon>lamiids</taxon>
        <taxon>Lamiales</taxon>
        <taxon>Gesneriaceae</taxon>
        <taxon>Didymocarpoideae</taxon>
        <taxon>Trichosporeae</taxon>
        <taxon>Loxocarpinae</taxon>
        <taxon>Dorcoceras</taxon>
    </lineage>
</organism>
<dbReference type="InterPro" id="IPR008586">
    <property type="entry name" value="DUF868_pln"/>
</dbReference>
<protein>
    <recommendedName>
        <fullName evidence="3">DUF868 domain-containing protein</fullName>
    </recommendedName>
</protein>
<name>A0A2Z7CPC0_9LAMI</name>
<evidence type="ECO:0008006" key="3">
    <source>
        <dbReference type="Google" id="ProtNLM"/>
    </source>
</evidence>